<dbReference type="PANTHER" id="PTHR13789:SF309">
    <property type="entry name" value="PUTATIVE (AFU_ORTHOLOGUE AFUA_6G14510)-RELATED"/>
    <property type="match status" value="1"/>
</dbReference>
<evidence type="ECO:0000256" key="1">
    <source>
        <dbReference type="ARBA" id="ARBA00023002"/>
    </source>
</evidence>
<dbReference type="PRINTS" id="PR00420">
    <property type="entry name" value="RNGMNOXGNASE"/>
</dbReference>
<evidence type="ECO:0000259" key="3">
    <source>
        <dbReference type="Pfam" id="PF01494"/>
    </source>
</evidence>
<sequence length="371" mass="40764">MKAEDLQKLKIAIIGGGYAGATAALALHQIGANVTVYEQARQIHEVGAGIGLRPAVIKLFRKLGVYEDIAAVTTASPSHDIFDAQGNLIHSEEWPHLNDDGEDNSTRFIHRGDFIDVLTGLLPEGMLKLNHKAERIEDHGDSATVAFTNGSQVTADLVIGADGIKSKVRTLFSDHQPVFARCHAYRIVIDAKDAEGLMTDDAFRMYIDKETNGMIYFLPLRHRNQVSFDITVPSEDSSWNPQVTREEVLHSIRNFDDRLKRIVEKLDMDQLNARSAHDLDPVDVWNSRSVALIGDAAHAMLHHQGQGANSAVLDGGILADQLVASATVAEALDAYTAERKEPTQALQKISRASWDPNAITTAFPEKEAIDY</sequence>
<accession>A0ABV5FY97</accession>
<protein>
    <submittedName>
        <fullName evidence="4">FAD-dependent monooxygenase</fullName>
    </submittedName>
</protein>
<dbReference type="Pfam" id="PF01494">
    <property type="entry name" value="FAD_binding_3"/>
    <property type="match status" value="1"/>
</dbReference>
<keyword evidence="2 4" id="KW-0503">Monooxygenase</keyword>
<dbReference type="InterPro" id="IPR036188">
    <property type="entry name" value="FAD/NAD-bd_sf"/>
</dbReference>
<keyword evidence="5" id="KW-1185">Reference proteome</keyword>
<evidence type="ECO:0000313" key="5">
    <source>
        <dbReference type="Proteomes" id="UP001589575"/>
    </source>
</evidence>
<dbReference type="PANTHER" id="PTHR13789">
    <property type="entry name" value="MONOOXYGENASE"/>
    <property type="match status" value="1"/>
</dbReference>
<dbReference type="EMBL" id="JBHMFI010000001">
    <property type="protein sequence ID" value="MFB9071203.1"/>
    <property type="molecule type" value="Genomic_DNA"/>
</dbReference>
<reference evidence="4 5" key="1">
    <citation type="submission" date="2024-09" db="EMBL/GenBank/DDBJ databases">
        <authorList>
            <person name="Sun Q."/>
            <person name="Mori K."/>
        </authorList>
    </citation>
    <scope>NUCLEOTIDE SEQUENCE [LARGE SCALE GENOMIC DNA]</scope>
    <source>
        <strain evidence="4 5">CCM 7609</strain>
    </source>
</reference>
<dbReference type="InterPro" id="IPR050493">
    <property type="entry name" value="FAD-dep_Monooxygenase_BioMet"/>
</dbReference>
<name>A0ABV5FY97_9MICC</name>
<dbReference type="Proteomes" id="UP001589575">
    <property type="component" value="Unassembled WGS sequence"/>
</dbReference>
<organism evidence="4 5">
    <name type="scientific">Citricoccus parietis</name>
    <dbReference type="NCBI Taxonomy" id="592307"/>
    <lineage>
        <taxon>Bacteria</taxon>
        <taxon>Bacillati</taxon>
        <taxon>Actinomycetota</taxon>
        <taxon>Actinomycetes</taxon>
        <taxon>Micrococcales</taxon>
        <taxon>Micrococcaceae</taxon>
        <taxon>Citricoccus</taxon>
    </lineage>
</organism>
<dbReference type="GO" id="GO:0004497">
    <property type="term" value="F:monooxygenase activity"/>
    <property type="evidence" value="ECO:0007669"/>
    <property type="project" value="UniProtKB-KW"/>
</dbReference>
<evidence type="ECO:0000313" key="4">
    <source>
        <dbReference type="EMBL" id="MFB9071203.1"/>
    </source>
</evidence>
<comment type="caution">
    <text evidence="4">The sequence shown here is derived from an EMBL/GenBank/DDBJ whole genome shotgun (WGS) entry which is preliminary data.</text>
</comment>
<evidence type="ECO:0000256" key="2">
    <source>
        <dbReference type="ARBA" id="ARBA00023033"/>
    </source>
</evidence>
<dbReference type="RefSeq" id="WP_378040683.1">
    <property type="nucleotide sequence ID" value="NZ_JBHLWH010000014.1"/>
</dbReference>
<feature type="domain" description="FAD-binding" evidence="3">
    <location>
        <begin position="9"/>
        <end position="346"/>
    </location>
</feature>
<dbReference type="SUPFAM" id="SSF51905">
    <property type="entry name" value="FAD/NAD(P)-binding domain"/>
    <property type="match status" value="1"/>
</dbReference>
<dbReference type="Gene3D" id="3.50.50.60">
    <property type="entry name" value="FAD/NAD(P)-binding domain"/>
    <property type="match status" value="1"/>
</dbReference>
<dbReference type="InterPro" id="IPR002938">
    <property type="entry name" value="FAD-bd"/>
</dbReference>
<keyword evidence="1" id="KW-0560">Oxidoreductase</keyword>
<proteinExistence type="predicted"/>
<gene>
    <name evidence="4" type="ORF">ACFFX0_08345</name>
</gene>